<evidence type="ECO:0000313" key="1">
    <source>
        <dbReference type="EMBL" id="MCI07505.1"/>
    </source>
</evidence>
<reference evidence="1 2" key="1">
    <citation type="journal article" date="2018" name="Front. Plant Sci.">
        <title>Red Clover (Trifolium pratense) and Zigzag Clover (T. medium) - A Picture of Genomic Similarities and Differences.</title>
        <authorList>
            <person name="Dluhosova J."/>
            <person name="Istvanek J."/>
            <person name="Nedelnik J."/>
            <person name="Repkova J."/>
        </authorList>
    </citation>
    <scope>NUCLEOTIDE SEQUENCE [LARGE SCALE GENOMIC DNA]</scope>
    <source>
        <strain evidence="2">cv. 10/8</strain>
        <tissue evidence="1">Leaf</tissue>
    </source>
</reference>
<keyword evidence="2" id="KW-1185">Reference proteome</keyword>
<protein>
    <submittedName>
        <fullName evidence="1">Uncharacterized protein</fullName>
    </submittedName>
</protein>
<dbReference type="EMBL" id="LXQA010065646">
    <property type="protein sequence ID" value="MCI07505.1"/>
    <property type="molecule type" value="Genomic_DNA"/>
</dbReference>
<gene>
    <name evidence="1" type="ORF">A2U01_0028574</name>
</gene>
<comment type="caution">
    <text evidence="1">The sequence shown here is derived from an EMBL/GenBank/DDBJ whole genome shotgun (WGS) entry which is preliminary data.</text>
</comment>
<dbReference type="AlphaFoldDB" id="A0A392P9B8"/>
<sequence length="47" mass="5271">MGVRWALQTDIAQHFDNLIIFSDAANVNCIAKRTALASIELIAQDRR</sequence>
<feature type="non-terminal residue" evidence="1">
    <location>
        <position position="47"/>
    </location>
</feature>
<evidence type="ECO:0000313" key="2">
    <source>
        <dbReference type="Proteomes" id="UP000265520"/>
    </source>
</evidence>
<proteinExistence type="predicted"/>
<dbReference type="Proteomes" id="UP000265520">
    <property type="component" value="Unassembled WGS sequence"/>
</dbReference>
<name>A0A392P9B8_9FABA</name>
<organism evidence="1 2">
    <name type="scientific">Trifolium medium</name>
    <dbReference type="NCBI Taxonomy" id="97028"/>
    <lineage>
        <taxon>Eukaryota</taxon>
        <taxon>Viridiplantae</taxon>
        <taxon>Streptophyta</taxon>
        <taxon>Embryophyta</taxon>
        <taxon>Tracheophyta</taxon>
        <taxon>Spermatophyta</taxon>
        <taxon>Magnoliopsida</taxon>
        <taxon>eudicotyledons</taxon>
        <taxon>Gunneridae</taxon>
        <taxon>Pentapetalae</taxon>
        <taxon>rosids</taxon>
        <taxon>fabids</taxon>
        <taxon>Fabales</taxon>
        <taxon>Fabaceae</taxon>
        <taxon>Papilionoideae</taxon>
        <taxon>50 kb inversion clade</taxon>
        <taxon>NPAAA clade</taxon>
        <taxon>Hologalegina</taxon>
        <taxon>IRL clade</taxon>
        <taxon>Trifolieae</taxon>
        <taxon>Trifolium</taxon>
    </lineage>
</organism>
<accession>A0A392P9B8</accession>